<keyword evidence="5" id="KW-0418">Kinase</keyword>
<evidence type="ECO:0000256" key="6">
    <source>
        <dbReference type="ARBA" id="ARBA00022840"/>
    </source>
</evidence>
<dbReference type="EMBL" id="NRRV01000015">
    <property type="protein sequence ID" value="MBK1630737.1"/>
    <property type="molecule type" value="Genomic_DNA"/>
</dbReference>
<dbReference type="PRINTS" id="PR00478">
    <property type="entry name" value="PHRIBLKINASE"/>
</dbReference>
<evidence type="ECO:0000256" key="3">
    <source>
        <dbReference type="ARBA" id="ARBA00022679"/>
    </source>
</evidence>
<comment type="similarity">
    <text evidence="1">Belongs to the phosphoribulokinase family.</text>
</comment>
<keyword evidence="10" id="KW-1185">Reference proteome</keyword>
<evidence type="ECO:0000256" key="4">
    <source>
        <dbReference type="ARBA" id="ARBA00022741"/>
    </source>
</evidence>
<keyword evidence="4" id="KW-0547">Nucleotide-binding</keyword>
<evidence type="ECO:0000259" key="8">
    <source>
        <dbReference type="Pfam" id="PF00485"/>
    </source>
</evidence>
<comment type="caution">
    <text evidence="9">The sequence shown here is derived from an EMBL/GenBank/DDBJ whole genome shotgun (WGS) entry which is preliminary data.</text>
</comment>
<proteinExistence type="inferred from homology"/>
<dbReference type="Pfam" id="PF00485">
    <property type="entry name" value="PRK"/>
    <property type="match status" value="1"/>
</dbReference>
<evidence type="ECO:0000256" key="5">
    <source>
        <dbReference type="ARBA" id="ARBA00022777"/>
    </source>
</evidence>
<gene>
    <name evidence="9" type="ORF">CKO31_08265</name>
</gene>
<dbReference type="InterPro" id="IPR006083">
    <property type="entry name" value="PRK/URK"/>
</dbReference>
<dbReference type="EC" id="2.7.1.19" evidence="2"/>
<accession>A0ABS1CFQ0</accession>
<evidence type="ECO:0000256" key="2">
    <source>
        <dbReference type="ARBA" id="ARBA00012042"/>
    </source>
</evidence>
<sequence>MSRKHPIIAVTGSSGAGTSTVKNALEHIFHLVGARAAFIEGDSFHRYERKAMAEELQKAKEEGRTLSHFGPEGNLFDKQLELFTCYGESGTGVRRKYIHNEEEAARHEGPPGTFTDWEPIPPDTDLLFYEGLHGGVVHGDIDMAARVDLLIGVCPTMNLEWVQKIHRDTRERGYKEDDVKDAIWRRMYDYMHYILPQFSRTHINFQRIPLTDTSNPFAVSSIPTPDQSLVMIHLQKPKPTVDYKLSLKGLIDDSSISGLNTLVIPGGKMMYAMELILTERILGLMKQRGHLDPDAE</sequence>
<reference evidence="9 10" key="1">
    <citation type="journal article" date="2020" name="Microorganisms">
        <title>Osmotic Adaptation and Compatible Solute Biosynthesis of Phototrophic Bacteria as Revealed from Genome Analyses.</title>
        <authorList>
            <person name="Imhoff J.F."/>
            <person name="Rahn T."/>
            <person name="Kunzel S."/>
            <person name="Keller A."/>
            <person name="Neulinger S.C."/>
        </authorList>
    </citation>
    <scope>NUCLEOTIDE SEQUENCE [LARGE SCALE GENOMIC DNA]</scope>
    <source>
        <strain evidence="9 10">DSM 6210</strain>
    </source>
</reference>
<dbReference type="SUPFAM" id="SSF52540">
    <property type="entry name" value="P-loop containing nucleoside triphosphate hydrolases"/>
    <property type="match status" value="1"/>
</dbReference>
<comment type="catalytic activity">
    <reaction evidence="7">
        <text>D-ribulose 5-phosphate + ATP = D-ribulose 1,5-bisphosphate + ADP + H(+)</text>
        <dbReference type="Rhea" id="RHEA:19365"/>
        <dbReference type="ChEBI" id="CHEBI:15378"/>
        <dbReference type="ChEBI" id="CHEBI:30616"/>
        <dbReference type="ChEBI" id="CHEBI:57870"/>
        <dbReference type="ChEBI" id="CHEBI:58121"/>
        <dbReference type="ChEBI" id="CHEBI:456216"/>
        <dbReference type="EC" id="2.7.1.19"/>
    </reaction>
</comment>
<evidence type="ECO:0000313" key="10">
    <source>
        <dbReference type="Proteomes" id="UP000748752"/>
    </source>
</evidence>
<keyword evidence="6" id="KW-0067">ATP-binding</keyword>
<feature type="domain" description="Phosphoribulokinase/uridine kinase" evidence="8">
    <location>
        <begin position="7"/>
        <end position="214"/>
    </location>
</feature>
<organism evidence="9 10">
    <name type="scientific">Thiohalocapsa halophila</name>
    <dbReference type="NCBI Taxonomy" id="69359"/>
    <lineage>
        <taxon>Bacteria</taxon>
        <taxon>Pseudomonadati</taxon>
        <taxon>Pseudomonadota</taxon>
        <taxon>Gammaproteobacteria</taxon>
        <taxon>Chromatiales</taxon>
        <taxon>Chromatiaceae</taxon>
        <taxon>Thiohalocapsa</taxon>
    </lineage>
</organism>
<protein>
    <recommendedName>
        <fullName evidence="2">phosphoribulokinase</fullName>
        <ecNumber evidence="2">2.7.1.19</ecNumber>
    </recommendedName>
</protein>
<dbReference type="Proteomes" id="UP000748752">
    <property type="component" value="Unassembled WGS sequence"/>
</dbReference>
<evidence type="ECO:0000256" key="7">
    <source>
        <dbReference type="ARBA" id="ARBA00047663"/>
    </source>
</evidence>
<dbReference type="NCBIfam" id="NF011997">
    <property type="entry name" value="PRK15453.1"/>
    <property type="match status" value="1"/>
</dbReference>
<dbReference type="RefSeq" id="WP_200235898.1">
    <property type="nucleotide sequence ID" value="NZ_NRRV01000015.1"/>
</dbReference>
<dbReference type="InterPro" id="IPR027417">
    <property type="entry name" value="P-loop_NTPase"/>
</dbReference>
<keyword evidence="3" id="KW-0808">Transferase</keyword>
<evidence type="ECO:0000256" key="1">
    <source>
        <dbReference type="ARBA" id="ARBA00009719"/>
    </source>
</evidence>
<dbReference type="InterPro" id="IPR006082">
    <property type="entry name" value="PRK"/>
</dbReference>
<evidence type="ECO:0000313" key="9">
    <source>
        <dbReference type="EMBL" id="MBK1630737.1"/>
    </source>
</evidence>
<name>A0ABS1CFQ0_9GAMM</name>
<dbReference type="Gene3D" id="3.40.50.300">
    <property type="entry name" value="P-loop containing nucleotide triphosphate hydrolases"/>
    <property type="match status" value="1"/>
</dbReference>